<proteinExistence type="predicted"/>
<gene>
    <name evidence="1" type="ORF">LPJ61_003071</name>
</gene>
<accession>A0A9W7Y771</accession>
<evidence type="ECO:0000313" key="2">
    <source>
        <dbReference type="Proteomes" id="UP001143981"/>
    </source>
</evidence>
<keyword evidence="2" id="KW-1185">Reference proteome</keyword>
<reference evidence="1" key="1">
    <citation type="submission" date="2022-07" db="EMBL/GenBank/DDBJ databases">
        <title>Phylogenomic reconstructions and comparative analyses of Kickxellomycotina fungi.</title>
        <authorList>
            <person name="Reynolds N.K."/>
            <person name="Stajich J.E."/>
            <person name="Barry K."/>
            <person name="Grigoriev I.V."/>
            <person name="Crous P."/>
            <person name="Smith M.E."/>
        </authorList>
    </citation>
    <scope>NUCLEOTIDE SEQUENCE</scope>
    <source>
        <strain evidence="1">BCRC 34381</strain>
    </source>
</reference>
<protein>
    <submittedName>
        <fullName evidence="1">Uncharacterized protein</fullName>
    </submittedName>
</protein>
<sequence length="100" mass="11397">METELGTLNDLSMFLETLPEKLKKTPYDYSIYMQWVALLHATGNVKSLHVARQYMCLQMAIPEEVLLEWIANKEAQPGAHHDKAVLVSIVGLFKIGMHEQ</sequence>
<dbReference type="EMBL" id="JANBOI010000471">
    <property type="protein sequence ID" value="KAJ1730324.1"/>
    <property type="molecule type" value="Genomic_DNA"/>
</dbReference>
<organism evidence="1 2">
    <name type="scientific">Coemansia biformis</name>
    <dbReference type="NCBI Taxonomy" id="1286918"/>
    <lineage>
        <taxon>Eukaryota</taxon>
        <taxon>Fungi</taxon>
        <taxon>Fungi incertae sedis</taxon>
        <taxon>Zoopagomycota</taxon>
        <taxon>Kickxellomycotina</taxon>
        <taxon>Kickxellomycetes</taxon>
        <taxon>Kickxellales</taxon>
        <taxon>Kickxellaceae</taxon>
        <taxon>Coemansia</taxon>
    </lineage>
</organism>
<comment type="caution">
    <text evidence="1">The sequence shown here is derived from an EMBL/GenBank/DDBJ whole genome shotgun (WGS) entry which is preliminary data.</text>
</comment>
<name>A0A9W7Y771_9FUNG</name>
<dbReference type="Proteomes" id="UP001143981">
    <property type="component" value="Unassembled WGS sequence"/>
</dbReference>
<dbReference type="AlphaFoldDB" id="A0A9W7Y771"/>
<evidence type="ECO:0000313" key="1">
    <source>
        <dbReference type="EMBL" id="KAJ1730324.1"/>
    </source>
</evidence>
<dbReference type="OrthoDB" id="360390at2759"/>